<evidence type="ECO:0000313" key="11">
    <source>
        <dbReference type="Proteomes" id="UP000681075"/>
    </source>
</evidence>
<evidence type="ECO:0000256" key="1">
    <source>
        <dbReference type="ARBA" id="ARBA00008764"/>
    </source>
</evidence>
<dbReference type="GO" id="GO:0004252">
    <property type="term" value="F:serine-type endopeptidase activity"/>
    <property type="evidence" value="ECO:0007669"/>
    <property type="project" value="InterPro"/>
</dbReference>
<feature type="domain" description="DUF4214" evidence="9">
    <location>
        <begin position="502"/>
        <end position="570"/>
    </location>
</feature>
<comment type="caution">
    <text evidence="10">The sequence shown here is derived from an EMBL/GenBank/DDBJ whole genome shotgun (WGS) entry which is preliminary data.</text>
</comment>
<evidence type="ECO:0000256" key="2">
    <source>
        <dbReference type="ARBA" id="ARBA00022670"/>
    </source>
</evidence>
<reference evidence="10" key="1">
    <citation type="submission" date="2021-02" db="EMBL/GenBank/DDBJ databases">
        <title>Genome sequence of Rhodospirillales sp. strain TMPK1 isolated from soil.</title>
        <authorList>
            <person name="Nakai R."/>
            <person name="Kusada H."/>
            <person name="Tamaki H."/>
        </authorList>
    </citation>
    <scope>NUCLEOTIDE SEQUENCE</scope>
    <source>
        <strain evidence="10">TMPK1</strain>
    </source>
</reference>
<dbReference type="InterPro" id="IPR025282">
    <property type="entry name" value="DUF4214"/>
</dbReference>
<evidence type="ECO:0000313" key="10">
    <source>
        <dbReference type="EMBL" id="GIL38018.1"/>
    </source>
</evidence>
<dbReference type="Gene3D" id="1.10.3130.20">
    <property type="entry name" value="Phycobilisome linker domain"/>
    <property type="match status" value="1"/>
</dbReference>
<keyword evidence="5 7" id="KW-0720">Serine protease</keyword>
<gene>
    <name evidence="10" type="ORF">TMPK1_02550</name>
</gene>
<sequence>MAILGTDDRVQVGNTVQPQYKAIVSIVVTFPDGASASASGAMIGRNTVLTAGHVVYDAAHGGYAKSVFVTPAANGNDITPYGQAAGTKWVADSSWVAGGGSDFSHDTAVISIDRPMGDYTGWYSYASGGAANAYANATVTTSGYPGDKPNATMWTETGVVDRSTATALDFTTALDVYPGQSGSPVFVGSTIVAVVSNASDTTNEAIRISTSFAAVIADQIANNLPAALWPVSSADAGNTVATAAAFNLPVGTSGTVGNNTDSNGDWFKFTADYSGSATWSLTGLGNDLDLVLTDINGNVIASSRHSGVADESVTATLTAGAQYILEVLPVAGLHSGYTLKGTETPTAGTALTGTGRSGELIAGTAGADLIVAPDGNNSIAAGAGDDRIIIGSGAKTIDGGAGYDVAAFLGQQSELNFTVNRTTGAVTLSSYSNSSATLTSTGDTITGVEFLQFSDSTLFLLGPSQAAVARLYTSAFGRTPDVGGMTAQAHASDAGTSLLDLARAFLNSPEGQSHFATADNTAYVTALYKTALGRDPDAAGLQVQVNALNAGLERASLLANFANSAEQKALTASWLYQIG</sequence>
<feature type="domain" description="Peptidase S1" evidence="8">
    <location>
        <begin position="27"/>
        <end position="210"/>
    </location>
</feature>
<evidence type="ECO:0000256" key="5">
    <source>
        <dbReference type="ARBA" id="ARBA00022825"/>
    </source>
</evidence>
<evidence type="ECO:0000256" key="4">
    <source>
        <dbReference type="ARBA" id="ARBA00022801"/>
    </source>
</evidence>
<dbReference type="InterPro" id="IPR001254">
    <property type="entry name" value="Trypsin_dom"/>
</dbReference>
<dbReference type="SUPFAM" id="SSF51120">
    <property type="entry name" value="beta-Roll"/>
    <property type="match status" value="1"/>
</dbReference>
<accession>A0A8S8X5Q6</accession>
<dbReference type="AlphaFoldDB" id="A0A8S8X5Q6"/>
<evidence type="ECO:0000256" key="3">
    <source>
        <dbReference type="ARBA" id="ARBA00022729"/>
    </source>
</evidence>
<keyword evidence="11" id="KW-1185">Reference proteome</keyword>
<dbReference type="Pfam" id="PF00089">
    <property type="entry name" value="Trypsin"/>
    <property type="match status" value="1"/>
</dbReference>
<dbReference type="InterPro" id="IPR050966">
    <property type="entry name" value="Glutamyl_endopeptidase"/>
</dbReference>
<dbReference type="EC" id="3.4.21.-" evidence="7"/>
<evidence type="ECO:0000256" key="6">
    <source>
        <dbReference type="PIRSR" id="PIRSR608256-1"/>
    </source>
</evidence>
<dbReference type="RefSeq" id="WP_420240930.1">
    <property type="nucleotide sequence ID" value="NZ_BOPV01000001.1"/>
</dbReference>
<dbReference type="InterPro" id="IPR009003">
    <property type="entry name" value="Peptidase_S1_PA"/>
</dbReference>
<dbReference type="SUPFAM" id="SSF50494">
    <property type="entry name" value="Trypsin-like serine proteases"/>
    <property type="match status" value="1"/>
</dbReference>
<proteinExistence type="inferred from homology"/>
<keyword evidence="2 7" id="KW-0645">Protease</keyword>
<comment type="similarity">
    <text evidence="1 7">Belongs to the peptidase S1B family.</text>
</comment>
<dbReference type="Gene3D" id="2.60.120.380">
    <property type="match status" value="1"/>
</dbReference>
<feature type="active site" description="Charge relay system" evidence="6">
    <location>
        <position position="181"/>
    </location>
</feature>
<dbReference type="GO" id="GO:0006508">
    <property type="term" value="P:proteolysis"/>
    <property type="evidence" value="ECO:0007669"/>
    <property type="project" value="UniProtKB-KW"/>
</dbReference>
<keyword evidence="4 7" id="KW-0378">Hydrolase</keyword>
<keyword evidence="3" id="KW-0732">Signal</keyword>
<feature type="active site" description="Charge relay system" evidence="6">
    <location>
        <position position="53"/>
    </location>
</feature>
<evidence type="ECO:0000259" key="8">
    <source>
        <dbReference type="Pfam" id="PF00089"/>
    </source>
</evidence>
<name>A0A8S8X5Q6_9PROT</name>
<protein>
    <recommendedName>
        <fullName evidence="7">Serine protease</fullName>
        <ecNumber evidence="7">3.4.21.-</ecNumber>
    </recommendedName>
</protein>
<dbReference type="InterPro" id="IPR008256">
    <property type="entry name" value="Peptidase_S1B"/>
</dbReference>
<dbReference type="Gene3D" id="2.40.10.10">
    <property type="entry name" value="Trypsin-like serine proteases"/>
    <property type="match status" value="2"/>
</dbReference>
<dbReference type="PANTHER" id="PTHR15462:SF8">
    <property type="entry name" value="SERINE PROTEASE"/>
    <property type="match status" value="1"/>
</dbReference>
<dbReference type="PANTHER" id="PTHR15462">
    <property type="entry name" value="SERINE PROTEASE"/>
    <property type="match status" value="1"/>
</dbReference>
<evidence type="ECO:0000259" key="9">
    <source>
        <dbReference type="Pfam" id="PF13946"/>
    </source>
</evidence>
<organism evidence="10 11">
    <name type="scientific">Roseiterribacter gracilis</name>
    <dbReference type="NCBI Taxonomy" id="2812848"/>
    <lineage>
        <taxon>Bacteria</taxon>
        <taxon>Pseudomonadati</taxon>
        <taxon>Pseudomonadota</taxon>
        <taxon>Alphaproteobacteria</taxon>
        <taxon>Rhodospirillales</taxon>
        <taxon>Roseiterribacteraceae</taxon>
        <taxon>Roseiterribacter</taxon>
    </lineage>
</organism>
<dbReference type="Proteomes" id="UP000681075">
    <property type="component" value="Unassembled WGS sequence"/>
</dbReference>
<dbReference type="PRINTS" id="PR00839">
    <property type="entry name" value="V8PROTEASE"/>
</dbReference>
<dbReference type="Pfam" id="PF13946">
    <property type="entry name" value="DUF4214"/>
    <property type="match status" value="1"/>
</dbReference>
<dbReference type="InterPro" id="IPR011049">
    <property type="entry name" value="Serralysin-like_metalloprot_C"/>
</dbReference>
<feature type="active site" description="Charge relay system" evidence="6">
    <location>
        <position position="102"/>
    </location>
</feature>
<dbReference type="InterPro" id="IPR043504">
    <property type="entry name" value="Peptidase_S1_PA_chymotrypsin"/>
</dbReference>
<evidence type="ECO:0000256" key="7">
    <source>
        <dbReference type="RuleBase" id="RU004296"/>
    </source>
</evidence>
<dbReference type="EMBL" id="BOPV01000001">
    <property type="protein sequence ID" value="GIL38018.1"/>
    <property type="molecule type" value="Genomic_DNA"/>
</dbReference>
<dbReference type="InterPro" id="IPR038255">
    <property type="entry name" value="PBS_linker_sf"/>
</dbReference>